<gene>
    <name evidence="3" type="ORF">BESB_070980</name>
</gene>
<evidence type="ECO:0000313" key="3">
    <source>
        <dbReference type="EMBL" id="PFH33946.1"/>
    </source>
</evidence>
<evidence type="ECO:0000313" key="4">
    <source>
        <dbReference type="Proteomes" id="UP000224006"/>
    </source>
</evidence>
<feature type="compositionally biased region" description="Basic residues" evidence="2">
    <location>
        <begin position="500"/>
        <end position="518"/>
    </location>
</feature>
<dbReference type="KEGG" id="bbes:BESB_070980"/>
<proteinExistence type="predicted"/>
<keyword evidence="1" id="KW-0175">Coiled coil</keyword>
<dbReference type="VEuPathDB" id="ToxoDB:BESB_070980"/>
<reference evidence="3 4" key="1">
    <citation type="submission" date="2017-09" db="EMBL/GenBank/DDBJ databases">
        <title>Genome sequencing of Besnoitia besnoiti strain Bb-Ger1.</title>
        <authorList>
            <person name="Schares G."/>
            <person name="Venepally P."/>
            <person name="Lorenzi H.A."/>
        </authorList>
    </citation>
    <scope>NUCLEOTIDE SEQUENCE [LARGE SCALE GENOMIC DNA]</scope>
    <source>
        <strain evidence="3 4">Bb-Ger1</strain>
    </source>
</reference>
<feature type="coiled-coil region" evidence="1">
    <location>
        <begin position="261"/>
        <end position="345"/>
    </location>
</feature>
<feature type="region of interest" description="Disordered" evidence="2">
    <location>
        <begin position="1"/>
        <end position="33"/>
    </location>
</feature>
<keyword evidence="4" id="KW-1185">Reference proteome</keyword>
<feature type="region of interest" description="Disordered" evidence="2">
    <location>
        <begin position="190"/>
        <end position="209"/>
    </location>
</feature>
<feature type="region of interest" description="Disordered" evidence="2">
    <location>
        <begin position="389"/>
        <end position="518"/>
    </location>
</feature>
<dbReference type="OrthoDB" id="331814at2759"/>
<accession>A0A2A9MDB5</accession>
<feature type="compositionally biased region" description="Basic residues" evidence="2">
    <location>
        <begin position="459"/>
        <end position="477"/>
    </location>
</feature>
<dbReference type="RefSeq" id="XP_029217955.1">
    <property type="nucleotide sequence ID" value="XM_029365471.1"/>
</dbReference>
<dbReference type="Proteomes" id="UP000224006">
    <property type="component" value="Unassembled WGS sequence"/>
</dbReference>
<evidence type="ECO:0000256" key="2">
    <source>
        <dbReference type="SAM" id="MobiDB-lite"/>
    </source>
</evidence>
<protein>
    <submittedName>
        <fullName evidence="3">Uncharacterized protein</fullName>
    </submittedName>
</protein>
<sequence>MADNAWQHTSPGGGSPTMLRSPSAGGHTSDAALHPYASTHSASSNASLCSDRGQPVYVSSTSAVFPASSHASGTASEADVCYRAPALSCGPVGMPIPSCVRPGIASPPTSPPPTAVDVNPMIPSKFKYSFPRNKIPRHRSYEVLVIEEDPQAICLSRCGRLVVNQDEALNKIKKPHTKKSIFGIAKKSGTNLSDAPGTVHPSSKLSMSPAQNLSLARAGTTSVPSAARDLEGTKPAGEAPKKQKGWMRNFQCFLCTSPDYLTTEQAALEEQKEQLDEAITEFQETNRVQVIRLFETEKRLAQEHEAREQLQLQLEYETSELKKKNSQLEKETKLAEKSMNELREKVVKTIETVYTIRESADTSELDAVLRGFCSEVAGVLNEAQESGMRGPTIIIPQPPPLRRPLPQEVSDSPAYPPAGSRETSPGLATPGERVEPEEPVLAKKKTVKKKKVTKEGKKVTIKKKAATGKKGTKKAAGAKKGAAKGVKGQKTGLKRGAAGAKKKGSPKKKTGKAVTRRAKGVTKNVKKSVQAAGAAVPIALRYAEGLAGKTSPQAHLQQQLLEMQQNGQLSSQAGVCTAARANGGLQFLLYPGFLEQPSKPLKATGSTEGVAGTAGAQDDLLKRLPSDPNLLANLIIEKQLGA</sequence>
<feature type="compositionally biased region" description="Polar residues" evidence="2">
    <location>
        <begin position="200"/>
        <end position="209"/>
    </location>
</feature>
<feature type="compositionally biased region" description="Low complexity" evidence="2">
    <location>
        <begin position="478"/>
        <end position="499"/>
    </location>
</feature>
<comment type="caution">
    <text evidence="3">The sequence shown here is derived from an EMBL/GenBank/DDBJ whole genome shotgun (WGS) entry which is preliminary data.</text>
</comment>
<organism evidence="3 4">
    <name type="scientific">Besnoitia besnoiti</name>
    <name type="common">Apicomplexan protozoan</name>
    <dbReference type="NCBI Taxonomy" id="94643"/>
    <lineage>
        <taxon>Eukaryota</taxon>
        <taxon>Sar</taxon>
        <taxon>Alveolata</taxon>
        <taxon>Apicomplexa</taxon>
        <taxon>Conoidasida</taxon>
        <taxon>Coccidia</taxon>
        <taxon>Eucoccidiorida</taxon>
        <taxon>Eimeriorina</taxon>
        <taxon>Sarcocystidae</taxon>
        <taxon>Besnoitia</taxon>
    </lineage>
</organism>
<feature type="compositionally biased region" description="Basic residues" evidence="2">
    <location>
        <begin position="442"/>
        <end position="452"/>
    </location>
</feature>
<feature type="region of interest" description="Disordered" evidence="2">
    <location>
        <begin position="217"/>
        <end position="242"/>
    </location>
</feature>
<dbReference type="GeneID" id="40312024"/>
<name>A0A2A9MDB5_BESBE</name>
<feature type="compositionally biased region" description="Polar residues" evidence="2">
    <location>
        <begin position="1"/>
        <end position="10"/>
    </location>
</feature>
<dbReference type="AlphaFoldDB" id="A0A2A9MDB5"/>
<dbReference type="EMBL" id="NWUJ01000007">
    <property type="protein sequence ID" value="PFH33946.1"/>
    <property type="molecule type" value="Genomic_DNA"/>
</dbReference>
<evidence type="ECO:0000256" key="1">
    <source>
        <dbReference type="SAM" id="Coils"/>
    </source>
</evidence>